<dbReference type="InterPro" id="IPR008936">
    <property type="entry name" value="Rho_GTPase_activation_prot"/>
</dbReference>
<dbReference type="OrthoDB" id="7874723at2"/>
<evidence type="ECO:0000313" key="3">
    <source>
        <dbReference type="EMBL" id="GAD78147.1"/>
    </source>
</evidence>
<dbReference type="AlphaFoldDB" id="U3AY45"/>
<keyword evidence="4" id="KW-1185">Reference proteome</keyword>
<comment type="caution">
    <text evidence="3">The sequence shown here is derived from an EMBL/GenBank/DDBJ whole genome shotgun (WGS) entry which is preliminary data.</text>
</comment>
<proteinExistence type="predicted"/>
<dbReference type="InterPro" id="IPR000198">
    <property type="entry name" value="RhoGAP_dom"/>
</dbReference>
<protein>
    <recommendedName>
        <fullName evidence="2">Rho-GAP domain-containing protein</fullName>
    </recommendedName>
</protein>
<sequence length="262" mass="28615">MIMSLSGSKPVISPQVNDQSKTQVAEANSGKVTQENELELAGETRSVRLAETPLKAEEVGKGRMPSQTYVTNFLARINDSLSSLFNNILNFVKEKVLPQDKAKAAMAQNEAILAFVSGNEDILKEVGFLRLSGGFGEINELKKSARTEGFEGTGPHALGSTFKQNIRDNLSEEDAESISKMVDTMVESRGRDELDLPALDEMPKIAQDAIMLGKQVAAYSDVNKMDANNLGIVFGPNFRLDDPSNLSRTSQYNDFFAKMIAS</sequence>
<dbReference type="SUPFAM" id="SSF48350">
    <property type="entry name" value="GTPase activation domain, GAP"/>
    <property type="match status" value="1"/>
</dbReference>
<dbReference type="STRING" id="1219077.VAZ01S_132_00020"/>
<organism evidence="3 4">
    <name type="scientific">Vibrio azureus NBRC 104587</name>
    <dbReference type="NCBI Taxonomy" id="1219077"/>
    <lineage>
        <taxon>Bacteria</taxon>
        <taxon>Pseudomonadati</taxon>
        <taxon>Pseudomonadota</taxon>
        <taxon>Gammaproteobacteria</taxon>
        <taxon>Vibrionales</taxon>
        <taxon>Vibrionaceae</taxon>
        <taxon>Vibrio</taxon>
    </lineage>
</organism>
<dbReference type="eggNOG" id="ENOG50345VZ">
    <property type="taxonomic scope" value="Bacteria"/>
</dbReference>
<dbReference type="GO" id="GO:0007165">
    <property type="term" value="P:signal transduction"/>
    <property type="evidence" value="ECO:0007669"/>
    <property type="project" value="InterPro"/>
</dbReference>
<evidence type="ECO:0000259" key="2">
    <source>
        <dbReference type="Pfam" id="PF00620"/>
    </source>
</evidence>
<reference evidence="3 4" key="1">
    <citation type="submission" date="2013-09" db="EMBL/GenBank/DDBJ databases">
        <title>Whole genome shotgun sequence of Vibrio azureus NBRC 104587.</title>
        <authorList>
            <person name="Isaki S."/>
            <person name="Hosoyama A."/>
            <person name="Numata M."/>
            <person name="Hashimoto M."/>
            <person name="Hosoyama Y."/>
            <person name="Tsuchikane K."/>
            <person name="Noguchi M."/>
            <person name="Hirakata S."/>
            <person name="Ichikawa N."/>
            <person name="Ohji S."/>
            <person name="Yamazoe A."/>
            <person name="Fujita N."/>
        </authorList>
    </citation>
    <scope>NUCLEOTIDE SEQUENCE [LARGE SCALE GENOMIC DNA]</scope>
    <source>
        <strain evidence="3 4">NBRC 104587</strain>
    </source>
</reference>
<evidence type="ECO:0000256" key="1">
    <source>
        <dbReference type="SAM" id="MobiDB-lite"/>
    </source>
</evidence>
<feature type="region of interest" description="Disordered" evidence="1">
    <location>
        <begin position="1"/>
        <end position="38"/>
    </location>
</feature>
<dbReference type="EMBL" id="BATL01000132">
    <property type="protein sequence ID" value="GAD78147.1"/>
    <property type="molecule type" value="Genomic_DNA"/>
</dbReference>
<feature type="compositionally biased region" description="Polar residues" evidence="1">
    <location>
        <begin position="14"/>
        <end position="35"/>
    </location>
</feature>
<evidence type="ECO:0000313" key="4">
    <source>
        <dbReference type="Proteomes" id="UP000016567"/>
    </source>
</evidence>
<dbReference type="Pfam" id="PF00620">
    <property type="entry name" value="RhoGAP"/>
    <property type="match status" value="1"/>
</dbReference>
<dbReference type="Proteomes" id="UP000016567">
    <property type="component" value="Unassembled WGS sequence"/>
</dbReference>
<feature type="domain" description="Rho-GAP" evidence="2">
    <location>
        <begin position="123"/>
        <end position="238"/>
    </location>
</feature>
<dbReference type="RefSeq" id="WP_021711879.1">
    <property type="nucleotide sequence ID" value="NZ_BAOB01000491.1"/>
</dbReference>
<accession>U3AY45</accession>
<name>U3AY45_9VIBR</name>
<gene>
    <name evidence="3" type="ORF">VAZ01S_132_00020</name>
</gene>
<dbReference type="Gene3D" id="1.10.555.10">
    <property type="entry name" value="Rho GTPase activation protein"/>
    <property type="match status" value="1"/>
</dbReference>